<dbReference type="Proteomes" id="UP000035579">
    <property type="component" value="Chromosome"/>
</dbReference>
<sequence length="262" mass="29438">MPYEFFLGNAAHRLVAFMYGVKYPSNRIFYNTETLQKILSEKDLGDTALLHSDERNLRPDITNISRRVLFEIKPWTEQGLQEGREEARIYLTALNRALLEGRRFMGGTDFHGEVLIRFARGQYIWRLEWRTQEPGVVQYRWTRSQQRFDSEAAAYEAGQWVELTEQELRQYGGWVAQAVEDMVRRREELATFSGAVGVVIEVAGNVATGFFSGAIFGQMGSSPGARQPPAQGGGQVIPFPSRPPPTAPPAQVPAAAGMSLPR</sequence>
<evidence type="ECO:0000313" key="3">
    <source>
        <dbReference type="Proteomes" id="UP000035579"/>
    </source>
</evidence>
<gene>
    <name evidence="2" type="ORF">AA314_01001</name>
</gene>
<dbReference type="AlphaFoldDB" id="A0AAC8Q1K8"/>
<dbReference type="KEGG" id="age:AA314_01001"/>
<evidence type="ECO:0000313" key="2">
    <source>
        <dbReference type="EMBL" id="AKI99374.1"/>
    </source>
</evidence>
<evidence type="ECO:0000256" key="1">
    <source>
        <dbReference type="SAM" id="MobiDB-lite"/>
    </source>
</evidence>
<accession>A0AAC8Q1K8</accession>
<feature type="region of interest" description="Disordered" evidence="1">
    <location>
        <begin position="221"/>
        <end position="262"/>
    </location>
</feature>
<reference evidence="2 3" key="1">
    <citation type="submission" date="2015-05" db="EMBL/GenBank/DDBJ databases">
        <title>Genome assembly of Archangium gephyra DSM 2261.</title>
        <authorList>
            <person name="Sharma G."/>
            <person name="Subramanian S."/>
        </authorList>
    </citation>
    <scope>NUCLEOTIDE SEQUENCE [LARGE SCALE GENOMIC DNA]</scope>
    <source>
        <strain evidence="2 3">DSM 2261</strain>
    </source>
</reference>
<dbReference type="RefSeq" id="WP_147333061.1">
    <property type="nucleotide sequence ID" value="NZ_CP011509.1"/>
</dbReference>
<name>A0AAC8Q1K8_9BACT</name>
<feature type="compositionally biased region" description="Pro residues" evidence="1">
    <location>
        <begin position="240"/>
        <end position="251"/>
    </location>
</feature>
<protein>
    <submittedName>
        <fullName evidence="2">Uncharacterized protein</fullName>
    </submittedName>
</protein>
<dbReference type="EMBL" id="CP011509">
    <property type="protein sequence ID" value="AKI99374.1"/>
    <property type="molecule type" value="Genomic_DNA"/>
</dbReference>
<organism evidence="2 3">
    <name type="scientific">Archangium gephyra</name>
    <dbReference type="NCBI Taxonomy" id="48"/>
    <lineage>
        <taxon>Bacteria</taxon>
        <taxon>Pseudomonadati</taxon>
        <taxon>Myxococcota</taxon>
        <taxon>Myxococcia</taxon>
        <taxon>Myxococcales</taxon>
        <taxon>Cystobacterineae</taxon>
        <taxon>Archangiaceae</taxon>
        <taxon>Archangium</taxon>
    </lineage>
</organism>
<proteinExistence type="predicted"/>